<keyword evidence="14" id="KW-1185">Reference proteome</keyword>
<evidence type="ECO:0000313" key="14">
    <source>
        <dbReference type="Proteomes" id="UP000267251"/>
    </source>
</evidence>
<evidence type="ECO:0000256" key="5">
    <source>
        <dbReference type="ARBA" id="ARBA00022679"/>
    </source>
</evidence>
<name>A0A4P9Y477_9FUNG</name>
<dbReference type="EMBL" id="KZ987997">
    <property type="protein sequence ID" value="RKP13534.1"/>
    <property type="molecule type" value="Genomic_DNA"/>
</dbReference>
<keyword evidence="6 9" id="KW-0949">S-adenosyl-L-methionine</keyword>
<comment type="catalytic activity">
    <reaction evidence="9">
        <text>adenosine(58) in tRNA + S-adenosyl-L-methionine = N(1)-methyladenosine(58) in tRNA + S-adenosyl-L-homocysteine + H(+)</text>
        <dbReference type="Rhea" id="RHEA:43152"/>
        <dbReference type="Rhea" id="RHEA-COMP:10365"/>
        <dbReference type="Rhea" id="RHEA-COMP:10366"/>
        <dbReference type="ChEBI" id="CHEBI:15378"/>
        <dbReference type="ChEBI" id="CHEBI:57856"/>
        <dbReference type="ChEBI" id="CHEBI:59789"/>
        <dbReference type="ChEBI" id="CHEBI:74411"/>
        <dbReference type="ChEBI" id="CHEBI:74491"/>
        <dbReference type="EC" id="2.1.1.220"/>
    </reaction>
</comment>
<dbReference type="FunFam" id="3.10.330.20:FF:000002">
    <property type="entry name" value="tRNA (adenine(58)-N(1))-methyltransferase catalytic subunit TRMT61A"/>
    <property type="match status" value="1"/>
</dbReference>
<feature type="binding site" evidence="10">
    <location>
        <position position="181"/>
    </location>
    <ligand>
        <name>S-adenosyl-L-methionine</name>
        <dbReference type="ChEBI" id="CHEBI:59789"/>
    </ligand>
</feature>
<feature type="domain" description="tRNA (adenine(58)-N(1))-methyltransferase catalytic subunit TRM61 C-terminal" evidence="12">
    <location>
        <begin position="64"/>
        <end position="304"/>
    </location>
</feature>
<dbReference type="AlphaFoldDB" id="A0A4P9Y477"/>
<dbReference type="InterPro" id="IPR029063">
    <property type="entry name" value="SAM-dependent_MTases_sf"/>
</dbReference>
<protein>
    <recommendedName>
        <fullName evidence="3 9">tRNA (adenine(58)-N(1))-methyltransferase catalytic subunit TRM61</fullName>
        <ecNumber evidence="2 9">2.1.1.220</ecNumber>
    </recommendedName>
</protein>
<keyword evidence="5 9" id="KW-0808">Transferase</keyword>
<dbReference type="CDD" id="cd02440">
    <property type="entry name" value="AdoMet_MTases"/>
    <property type="match status" value="1"/>
</dbReference>
<keyword evidence="4 9" id="KW-0489">Methyltransferase</keyword>
<dbReference type="PANTHER" id="PTHR12133">
    <property type="entry name" value="TRNA (ADENINE(58)-N(1))-METHYLTRANSFERASE"/>
    <property type="match status" value="1"/>
</dbReference>
<evidence type="ECO:0000256" key="6">
    <source>
        <dbReference type="ARBA" id="ARBA00022691"/>
    </source>
</evidence>
<dbReference type="FunFam" id="3.40.50.150:FF:000247">
    <property type="entry name" value="tRNA (adenine(58)-N(1))-methyltransferase catalytic subunit TRM61"/>
    <property type="match status" value="1"/>
</dbReference>
<keyword evidence="8 9" id="KW-0539">Nucleus</keyword>
<dbReference type="PANTHER" id="PTHR12133:SF2">
    <property type="entry name" value="TRNA (ADENINE(58)-N(1))-METHYLTRANSFERASE CATALYTIC SUBUNIT TRMT61A"/>
    <property type="match status" value="1"/>
</dbReference>
<feature type="binding site" evidence="10">
    <location>
        <position position="135"/>
    </location>
    <ligand>
        <name>S-adenosyl-L-methionine</name>
        <dbReference type="ChEBI" id="CHEBI:59789"/>
    </ligand>
</feature>
<dbReference type="GO" id="GO:0030488">
    <property type="term" value="P:tRNA methylation"/>
    <property type="evidence" value="ECO:0007669"/>
    <property type="project" value="InterPro"/>
</dbReference>
<feature type="region of interest" description="Disordered" evidence="11">
    <location>
        <begin position="253"/>
        <end position="283"/>
    </location>
</feature>
<evidence type="ECO:0000256" key="9">
    <source>
        <dbReference type="PIRNR" id="PIRNR017269"/>
    </source>
</evidence>
<dbReference type="InterPro" id="IPR014816">
    <property type="entry name" value="tRNA_MeTrfase_Gcd14"/>
</dbReference>
<dbReference type="PROSITE" id="PS51620">
    <property type="entry name" value="SAM_TRM61"/>
    <property type="match status" value="1"/>
</dbReference>
<dbReference type="Gene3D" id="3.10.330.20">
    <property type="match status" value="1"/>
</dbReference>
<reference evidence="14" key="1">
    <citation type="journal article" date="2018" name="Nat. Microbiol.">
        <title>Leveraging single-cell genomics to expand the fungal tree of life.</title>
        <authorList>
            <person name="Ahrendt S.R."/>
            <person name="Quandt C.A."/>
            <person name="Ciobanu D."/>
            <person name="Clum A."/>
            <person name="Salamov A."/>
            <person name="Andreopoulos B."/>
            <person name="Cheng J.F."/>
            <person name="Woyke T."/>
            <person name="Pelin A."/>
            <person name="Henrissat B."/>
            <person name="Reynolds N.K."/>
            <person name="Benny G.L."/>
            <person name="Smith M.E."/>
            <person name="James T.Y."/>
            <person name="Grigoriev I.V."/>
        </authorList>
    </citation>
    <scope>NUCLEOTIDE SEQUENCE [LARGE SCALE GENOMIC DNA]</scope>
</reference>
<evidence type="ECO:0000256" key="2">
    <source>
        <dbReference type="ARBA" id="ARBA00012796"/>
    </source>
</evidence>
<evidence type="ECO:0000256" key="11">
    <source>
        <dbReference type="SAM" id="MobiDB-lite"/>
    </source>
</evidence>
<comment type="similarity">
    <text evidence="9">Belongs to the class I-like SAM-binding methyltransferase superfamily. TRM61 family.</text>
</comment>
<evidence type="ECO:0000256" key="4">
    <source>
        <dbReference type="ARBA" id="ARBA00022603"/>
    </source>
</evidence>
<evidence type="ECO:0000256" key="7">
    <source>
        <dbReference type="ARBA" id="ARBA00022694"/>
    </source>
</evidence>
<dbReference type="Pfam" id="PF08704">
    <property type="entry name" value="GCD14"/>
    <property type="match status" value="1"/>
</dbReference>
<comment type="subcellular location">
    <subcellularLocation>
        <location evidence="1 9">Nucleus</location>
    </subcellularLocation>
</comment>
<sequence>MSFLRYKQVIEVGDLVVAYLTRESASVIRIEAGAKLNNRYGEFPHDSMIGKEYGSKLASRTGRGFIHLLYPTPELWTTVLPHRTQILYLPDIAFITGQLDLKPGSRVVESGTGSGSFSHALARTVAPHGHLYTFEFHQARADQARKEFSEHGLDGITTLACRDACKEGFGLEGEADAVFLDLPAPWEAVASAKKALDPRKIGRICCFSPCIEQVQRTRQVLNQEGFTEIRMFEALSKSCDVKATKTLSVDEESSKTRRHLLTRRGIPTSLDEEGGDGGQEKDDRLVTKFPVEVRGHTSYLTFATLVPTVDPSQ</sequence>
<dbReference type="PIRSF" id="PIRSF017269">
    <property type="entry name" value="GCD14"/>
    <property type="match status" value="1"/>
</dbReference>
<proteinExistence type="inferred from homology"/>
<evidence type="ECO:0000256" key="10">
    <source>
        <dbReference type="PIRSR" id="PIRSR017269-1"/>
    </source>
</evidence>
<dbReference type="GO" id="GO:0031515">
    <property type="term" value="C:tRNA (m1A) methyltransferase complex"/>
    <property type="evidence" value="ECO:0007669"/>
    <property type="project" value="UniProtKB-UniRule"/>
</dbReference>
<evidence type="ECO:0000259" key="12">
    <source>
        <dbReference type="Pfam" id="PF08704"/>
    </source>
</evidence>
<accession>A0A4P9Y477</accession>
<dbReference type="OrthoDB" id="1925287at2759"/>
<evidence type="ECO:0000256" key="3">
    <source>
        <dbReference type="ARBA" id="ARBA00015963"/>
    </source>
</evidence>
<comment type="function">
    <text evidence="9">Catalytic subunit of tRNA (adenine-N(1)-)-methyltransferase, which catalyzes the formation of N(1)-methyladenine at position 58 (m1A58) in initiator methionyl-tRNA.</text>
</comment>
<dbReference type="SUPFAM" id="SSF53335">
    <property type="entry name" value="S-adenosyl-L-methionine-dependent methyltransferases"/>
    <property type="match status" value="1"/>
</dbReference>
<dbReference type="Gene3D" id="3.40.50.150">
    <property type="entry name" value="Vaccinia Virus protein VP39"/>
    <property type="match status" value="1"/>
</dbReference>
<dbReference type="EC" id="2.1.1.220" evidence="2 9"/>
<keyword evidence="7 9" id="KW-0819">tRNA processing</keyword>
<dbReference type="Proteomes" id="UP000267251">
    <property type="component" value="Unassembled WGS sequence"/>
</dbReference>
<evidence type="ECO:0000256" key="8">
    <source>
        <dbReference type="ARBA" id="ARBA00023242"/>
    </source>
</evidence>
<evidence type="ECO:0000256" key="1">
    <source>
        <dbReference type="ARBA" id="ARBA00004123"/>
    </source>
</evidence>
<organism evidence="13 14">
    <name type="scientific">Piptocephalis cylindrospora</name>
    <dbReference type="NCBI Taxonomy" id="1907219"/>
    <lineage>
        <taxon>Eukaryota</taxon>
        <taxon>Fungi</taxon>
        <taxon>Fungi incertae sedis</taxon>
        <taxon>Zoopagomycota</taxon>
        <taxon>Zoopagomycotina</taxon>
        <taxon>Zoopagomycetes</taxon>
        <taxon>Zoopagales</taxon>
        <taxon>Piptocephalidaceae</taxon>
        <taxon>Piptocephalis</taxon>
    </lineage>
</organism>
<dbReference type="InterPro" id="IPR049470">
    <property type="entry name" value="TRM61_C"/>
</dbReference>
<evidence type="ECO:0000313" key="13">
    <source>
        <dbReference type="EMBL" id="RKP13534.1"/>
    </source>
</evidence>
<dbReference type="GO" id="GO:0005634">
    <property type="term" value="C:nucleus"/>
    <property type="evidence" value="ECO:0007669"/>
    <property type="project" value="UniProtKB-SubCell"/>
</dbReference>
<dbReference type="GO" id="GO:0160107">
    <property type="term" value="F:tRNA (adenine(58)-N1)-methyltransferase activity"/>
    <property type="evidence" value="ECO:0007669"/>
    <property type="project" value="UniProtKB-EC"/>
</dbReference>
<gene>
    <name evidence="13" type="ORF">BJ684DRAFT_19982</name>
</gene>